<evidence type="ECO:0000313" key="2">
    <source>
        <dbReference type="EMBL" id="MCD7467374.1"/>
    </source>
</evidence>
<evidence type="ECO:0000256" key="1">
    <source>
        <dbReference type="SAM" id="Phobius"/>
    </source>
</evidence>
<gene>
    <name evidence="2" type="ORF">HAX54_004784</name>
</gene>
<sequence length="227" mass="25639">MEFEIWRSYRLPLGPRSSWTWMLYVRVCKVSALVSLFDGVVSPLKGGLWSSILITLMDDEEAKSIMQVGCSVVFPDLLVELSYGWLLHEEKNAVIFMSKIVGSKLPHLLYSSSDWSKYVLSDGLSRPSVQDSWLSPAVASFFKFISYFSQGSGLRCNDALSMLLMVMMIWTAAAEGLLIVFQPSFMKKIAVQSESTNFFLISLDCEFTSKEIASERGGYFHVFHCFP</sequence>
<protein>
    <submittedName>
        <fullName evidence="2">Uncharacterized protein</fullName>
    </submittedName>
</protein>
<evidence type="ECO:0000313" key="3">
    <source>
        <dbReference type="Proteomes" id="UP000823775"/>
    </source>
</evidence>
<keyword evidence="1" id="KW-0812">Transmembrane</keyword>
<feature type="transmembrane region" description="Helical" evidence="1">
    <location>
        <begin position="159"/>
        <end position="181"/>
    </location>
</feature>
<dbReference type="EMBL" id="JACEIK010001224">
    <property type="protein sequence ID" value="MCD7467374.1"/>
    <property type="molecule type" value="Genomic_DNA"/>
</dbReference>
<reference evidence="2 3" key="1">
    <citation type="journal article" date="2021" name="BMC Genomics">
        <title>Datura genome reveals duplications of psychoactive alkaloid biosynthetic genes and high mutation rate following tissue culture.</title>
        <authorList>
            <person name="Rajewski A."/>
            <person name="Carter-House D."/>
            <person name="Stajich J."/>
            <person name="Litt A."/>
        </authorList>
    </citation>
    <scope>NUCLEOTIDE SEQUENCE [LARGE SCALE GENOMIC DNA]</scope>
    <source>
        <strain evidence="2">AR-01</strain>
    </source>
</reference>
<accession>A0ABS8T8S3</accession>
<proteinExistence type="predicted"/>
<organism evidence="2 3">
    <name type="scientific">Datura stramonium</name>
    <name type="common">Jimsonweed</name>
    <name type="synonym">Common thornapple</name>
    <dbReference type="NCBI Taxonomy" id="4076"/>
    <lineage>
        <taxon>Eukaryota</taxon>
        <taxon>Viridiplantae</taxon>
        <taxon>Streptophyta</taxon>
        <taxon>Embryophyta</taxon>
        <taxon>Tracheophyta</taxon>
        <taxon>Spermatophyta</taxon>
        <taxon>Magnoliopsida</taxon>
        <taxon>eudicotyledons</taxon>
        <taxon>Gunneridae</taxon>
        <taxon>Pentapetalae</taxon>
        <taxon>asterids</taxon>
        <taxon>lamiids</taxon>
        <taxon>Solanales</taxon>
        <taxon>Solanaceae</taxon>
        <taxon>Solanoideae</taxon>
        <taxon>Datureae</taxon>
        <taxon>Datura</taxon>
    </lineage>
</organism>
<keyword evidence="3" id="KW-1185">Reference proteome</keyword>
<keyword evidence="1" id="KW-0472">Membrane</keyword>
<dbReference type="Proteomes" id="UP000823775">
    <property type="component" value="Unassembled WGS sequence"/>
</dbReference>
<keyword evidence="1" id="KW-1133">Transmembrane helix</keyword>
<name>A0ABS8T8S3_DATST</name>
<comment type="caution">
    <text evidence="2">The sequence shown here is derived from an EMBL/GenBank/DDBJ whole genome shotgun (WGS) entry which is preliminary data.</text>
</comment>